<dbReference type="InterPro" id="IPR027417">
    <property type="entry name" value="P-loop_NTPase"/>
</dbReference>
<dbReference type="PANTHER" id="PTHR11638:SF18">
    <property type="entry name" value="HEAT SHOCK PROTEIN 104"/>
    <property type="match status" value="1"/>
</dbReference>
<dbReference type="SUPFAM" id="SSF81923">
    <property type="entry name" value="Double Clp-N motif"/>
    <property type="match status" value="1"/>
</dbReference>
<dbReference type="PANTHER" id="PTHR11638">
    <property type="entry name" value="ATP-DEPENDENT CLP PROTEASE"/>
    <property type="match status" value="1"/>
</dbReference>
<feature type="non-terminal residue" evidence="3">
    <location>
        <position position="137"/>
    </location>
</feature>
<dbReference type="GO" id="GO:0016887">
    <property type="term" value="F:ATP hydrolysis activity"/>
    <property type="evidence" value="ECO:0007669"/>
    <property type="project" value="TreeGrafter"/>
</dbReference>
<keyword evidence="1" id="KW-0547">Nucleotide-binding</keyword>
<dbReference type="GO" id="GO:0005737">
    <property type="term" value="C:cytoplasm"/>
    <property type="evidence" value="ECO:0007669"/>
    <property type="project" value="TreeGrafter"/>
</dbReference>
<dbReference type="EMBL" id="AMCI01008522">
    <property type="protein sequence ID" value="EJW90929.1"/>
    <property type="molecule type" value="Genomic_DNA"/>
</dbReference>
<organism evidence="3">
    <name type="scientific">gut metagenome</name>
    <dbReference type="NCBI Taxonomy" id="749906"/>
    <lineage>
        <taxon>unclassified sequences</taxon>
        <taxon>metagenomes</taxon>
        <taxon>organismal metagenomes</taxon>
    </lineage>
</organism>
<gene>
    <name evidence="3" type="ORF">EVA_20964</name>
</gene>
<accession>J9FU78</accession>
<dbReference type="InterPro" id="IPR050130">
    <property type="entry name" value="ClpA_ClpB"/>
</dbReference>
<dbReference type="AlphaFoldDB" id="J9FU78"/>
<keyword evidence="2" id="KW-0067">ATP-binding</keyword>
<reference evidence="3" key="1">
    <citation type="journal article" date="2012" name="PLoS ONE">
        <title>Gene sets for utilization of primary and secondary nutrition supplies in the distal gut of endangered iberian lynx.</title>
        <authorList>
            <person name="Alcaide M."/>
            <person name="Messina E."/>
            <person name="Richter M."/>
            <person name="Bargiela R."/>
            <person name="Peplies J."/>
            <person name="Huws S.A."/>
            <person name="Newbold C.J."/>
            <person name="Golyshin P.N."/>
            <person name="Simon M.A."/>
            <person name="Lopez G."/>
            <person name="Yakimov M.M."/>
            <person name="Ferrer M."/>
        </authorList>
    </citation>
    <scope>NUCLEOTIDE SEQUENCE</scope>
</reference>
<comment type="caution">
    <text evidence="3">The sequence shown here is derived from an EMBL/GenBank/DDBJ whole genome shotgun (WGS) entry which is preliminary data.</text>
</comment>
<dbReference type="InterPro" id="IPR036628">
    <property type="entry name" value="Clp_N_dom_sf"/>
</dbReference>
<evidence type="ECO:0000256" key="2">
    <source>
        <dbReference type="ARBA" id="ARBA00022840"/>
    </source>
</evidence>
<feature type="non-terminal residue" evidence="3">
    <location>
        <position position="1"/>
    </location>
</feature>
<dbReference type="Gene3D" id="3.40.50.300">
    <property type="entry name" value="P-loop containing nucleotide triphosphate hydrolases"/>
    <property type="match status" value="1"/>
</dbReference>
<dbReference type="Gene3D" id="1.10.1780.10">
    <property type="entry name" value="Clp, N-terminal domain"/>
    <property type="match status" value="1"/>
</dbReference>
<evidence type="ECO:0000256" key="1">
    <source>
        <dbReference type="ARBA" id="ARBA00022741"/>
    </source>
</evidence>
<sequence>FKYLLQSLHIDEVAFTQDAKALVQKIPGVKGQDRQLMMGTGFARVMAMLNQGTQGEINIGQLVATIASDGDSDVVSLFRKYGIDRKKVEAAYMSYQNSAGDEETKKTLEKYGQDLTAKAKEGKLDPVIGRDEEIRRV</sequence>
<name>J9FU78_9ZZZZ</name>
<dbReference type="GO" id="GO:0005524">
    <property type="term" value="F:ATP binding"/>
    <property type="evidence" value="ECO:0007669"/>
    <property type="project" value="UniProtKB-KW"/>
</dbReference>
<dbReference type="GO" id="GO:0034605">
    <property type="term" value="P:cellular response to heat"/>
    <property type="evidence" value="ECO:0007669"/>
    <property type="project" value="TreeGrafter"/>
</dbReference>
<proteinExistence type="predicted"/>
<evidence type="ECO:0000313" key="3">
    <source>
        <dbReference type="EMBL" id="EJW90929.1"/>
    </source>
</evidence>
<protein>
    <submittedName>
        <fullName evidence="3">ATPase</fullName>
    </submittedName>
</protein>